<sequence length="666" mass="73009">MSEESTPEFRPIDRSQHELLIVDDDPASRYATARTLRNAGFRTREAATGAEGLRMADDNISAMVLDVHLPDIDGFELCRRLRSRPQTHRLPVLHLTAAYVTDEDKVRGLDSGADAYLTHPVEPAVLVATVQALVRARVAEDAMRRSETKFRAIYSHTLTGIGLLDEEGRLIDANAALLTLLGRSAEEVNGHALKEFVPAELASSVDEYMRGTAESPQRREFPALRPDGSLVHLEWSVSPHIERKVNMAVAIDISERVMLEEQRRQLLDRERAARAEAEQISRMKDDLIAVLSHELRAPLNVIMGWAHLLQKRGASEDILRGLRAIESNGRIQAKLITDLLDMSRLNLGKLPLIFESIDPSEVVTNVIEAMRPAIDESAHVLRLELAPPYRPIFADRARLQQILWNLISNAIKFSPRGGGITVGLDESEEGVTLYVADEGQGIEPRFLPMVFDRFAQGDASSNRQRGGLGLGLAIVKQLVEAHGGSVSVESAGVDQGTTFRVWLPVSASAPPGVAGGDDASPDPQPAEMASLHGVNLLIVDDDAESNAMLQMILTDRGGQVLTAHSCDAALQLLETITPDVLVSDIGMPGKDGYTLIREIRKREEASGQHMQAIALTAFARDRDQRQALEAGFDAHCAKPLQPLKLLWQIQRVLGRSPQQNTVPGAL</sequence>
<dbReference type="SUPFAM" id="SSF52172">
    <property type="entry name" value="CheY-like"/>
    <property type="match status" value="2"/>
</dbReference>
<dbReference type="Pfam" id="PF08448">
    <property type="entry name" value="PAS_4"/>
    <property type="match status" value="1"/>
</dbReference>
<dbReference type="RefSeq" id="WP_340338213.1">
    <property type="nucleotide sequence ID" value="NZ_JBBKZS010000014.1"/>
</dbReference>
<dbReference type="Gene3D" id="3.40.50.2300">
    <property type="match status" value="2"/>
</dbReference>
<dbReference type="InterPro" id="IPR004358">
    <property type="entry name" value="Sig_transdc_His_kin-like_C"/>
</dbReference>
<dbReference type="Gene3D" id="3.30.450.20">
    <property type="entry name" value="PAS domain"/>
    <property type="match status" value="1"/>
</dbReference>
<keyword evidence="3 4" id="KW-0597">Phosphoprotein</keyword>
<dbReference type="SUPFAM" id="SSF47384">
    <property type="entry name" value="Homodimeric domain of signal transducing histidine kinase"/>
    <property type="match status" value="1"/>
</dbReference>
<dbReference type="PROSITE" id="PS50110">
    <property type="entry name" value="RESPONSE_REGULATORY"/>
    <property type="match status" value="2"/>
</dbReference>
<dbReference type="Pfam" id="PF00072">
    <property type="entry name" value="Response_reg"/>
    <property type="match status" value="2"/>
</dbReference>
<dbReference type="SMART" id="SM00448">
    <property type="entry name" value="REC"/>
    <property type="match status" value="2"/>
</dbReference>
<gene>
    <name evidence="8" type="ORF">WKW79_26515</name>
</gene>
<accession>A0ABU8XEN3</accession>
<dbReference type="SUPFAM" id="SSF55874">
    <property type="entry name" value="ATPase domain of HSP90 chaperone/DNA topoisomerase II/histidine kinase"/>
    <property type="match status" value="1"/>
</dbReference>
<dbReference type="InterPro" id="IPR013656">
    <property type="entry name" value="PAS_4"/>
</dbReference>
<evidence type="ECO:0000256" key="2">
    <source>
        <dbReference type="ARBA" id="ARBA00012438"/>
    </source>
</evidence>
<feature type="domain" description="PAS" evidence="7">
    <location>
        <begin position="146"/>
        <end position="216"/>
    </location>
</feature>
<dbReference type="InterPro" id="IPR005467">
    <property type="entry name" value="His_kinase_dom"/>
</dbReference>
<dbReference type="PANTHER" id="PTHR43547:SF2">
    <property type="entry name" value="HYBRID SIGNAL TRANSDUCTION HISTIDINE KINASE C"/>
    <property type="match status" value="1"/>
</dbReference>
<feature type="modified residue" description="4-aspartylphosphate" evidence="4">
    <location>
        <position position="584"/>
    </location>
</feature>
<keyword evidence="9" id="KW-1185">Reference proteome</keyword>
<evidence type="ECO:0000313" key="8">
    <source>
        <dbReference type="EMBL" id="MEJ8858149.1"/>
    </source>
</evidence>
<dbReference type="PROSITE" id="PS50112">
    <property type="entry name" value="PAS"/>
    <property type="match status" value="1"/>
</dbReference>
<dbReference type="Proteomes" id="UP001367030">
    <property type="component" value="Unassembled WGS sequence"/>
</dbReference>
<evidence type="ECO:0000259" key="5">
    <source>
        <dbReference type="PROSITE" id="PS50109"/>
    </source>
</evidence>
<comment type="caution">
    <text evidence="8">The sequence shown here is derived from an EMBL/GenBank/DDBJ whole genome shotgun (WGS) entry which is preliminary data.</text>
</comment>
<dbReference type="SMART" id="SM00388">
    <property type="entry name" value="HisKA"/>
    <property type="match status" value="1"/>
</dbReference>
<feature type="modified residue" description="4-aspartylphosphate" evidence="4">
    <location>
        <position position="66"/>
    </location>
</feature>
<dbReference type="EMBL" id="JBBKZS010000014">
    <property type="protein sequence ID" value="MEJ8858149.1"/>
    <property type="molecule type" value="Genomic_DNA"/>
</dbReference>
<dbReference type="InterPro" id="IPR035965">
    <property type="entry name" value="PAS-like_dom_sf"/>
</dbReference>
<dbReference type="CDD" id="cd17574">
    <property type="entry name" value="REC_OmpR"/>
    <property type="match status" value="1"/>
</dbReference>
<dbReference type="InterPro" id="IPR036890">
    <property type="entry name" value="HATPase_C_sf"/>
</dbReference>
<comment type="catalytic activity">
    <reaction evidence="1">
        <text>ATP + protein L-histidine = ADP + protein N-phospho-L-histidine.</text>
        <dbReference type="EC" id="2.7.13.3"/>
    </reaction>
</comment>
<protein>
    <recommendedName>
        <fullName evidence="2">histidine kinase</fullName>
        <ecNumber evidence="2">2.7.13.3</ecNumber>
    </recommendedName>
</protein>
<dbReference type="NCBIfam" id="TIGR00229">
    <property type="entry name" value="sensory_box"/>
    <property type="match status" value="1"/>
</dbReference>
<dbReference type="Gene3D" id="3.30.565.10">
    <property type="entry name" value="Histidine kinase-like ATPase, C-terminal domain"/>
    <property type="match status" value="1"/>
</dbReference>
<organism evidence="8 9">
    <name type="scientific">Variovorax robiniae</name>
    <dbReference type="NCBI Taxonomy" id="1836199"/>
    <lineage>
        <taxon>Bacteria</taxon>
        <taxon>Pseudomonadati</taxon>
        <taxon>Pseudomonadota</taxon>
        <taxon>Betaproteobacteria</taxon>
        <taxon>Burkholderiales</taxon>
        <taxon>Comamonadaceae</taxon>
        <taxon>Variovorax</taxon>
    </lineage>
</organism>
<dbReference type="PROSITE" id="PS50109">
    <property type="entry name" value="HIS_KIN"/>
    <property type="match status" value="1"/>
</dbReference>
<dbReference type="PANTHER" id="PTHR43547">
    <property type="entry name" value="TWO-COMPONENT HISTIDINE KINASE"/>
    <property type="match status" value="1"/>
</dbReference>
<dbReference type="InterPro" id="IPR011006">
    <property type="entry name" value="CheY-like_superfamily"/>
</dbReference>
<dbReference type="InterPro" id="IPR000014">
    <property type="entry name" value="PAS"/>
</dbReference>
<evidence type="ECO:0000256" key="3">
    <source>
        <dbReference type="ARBA" id="ARBA00022553"/>
    </source>
</evidence>
<dbReference type="SUPFAM" id="SSF55785">
    <property type="entry name" value="PYP-like sensor domain (PAS domain)"/>
    <property type="match status" value="1"/>
</dbReference>
<evidence type="ECO:0000259" key="6">
    <source>
        <dbReference type="PROSITE" id="PS50110"/>
    </source>
</evidence>
<evidence type="ECO:0000313" key="9">
    <source>
        <dbReference type="Proteomes" id="UP001367030"/>
    </source>
</evidence>
<name>A0ABU8XEN3_9BURK</name>
<dbReference type="CDD" id="cd00082">
    <property type="entry name" value="HisKA"/>
    <property type="match status" value="1"/>
</dbReference>
<dbReference type="Pfam" id="PF00512">
    <property type="entry name" value="HisKA"/>
    <property type="match status" value="1"/>
</dbReference>
<dbReference type="InterPro" id="IPR003661">
    <property type="entry name" value="HisK_dim/P_dom"/>
</dbReference>
<feature type="domain" description="Response regulatory" evidence="6">
    <location>
        <begin position="535"/>
        <end position="653"/>
    </location>
</feature>
<reference evidence="8 9" key="1">
    <citation type="submission" date="2024-03" db="EMBL/GenBank/DDBJ databases">
        <title>Novel species of the genus Variovorax.</title>
        <authorList>
            <person name="Liu Q."/>
            <person name="Xin Y.-H."/>
        </authorList>
    </citation>
    <scope>NUCLEOTIDE SEQUENCE [LARGE SCALE GENOMIC DNA]</scope>
    <source>
        <strain evidence="8 9">KACC 18901</strain>
    </source>
</reference>
<feature type="domain" description="Response regulatory" evidence="6">
    <location>
        <begin position="18"/>
        <end position="134"/>
    </location>
</feature>
<dbReference type="CDD" id="cd00075">
    <property type="entry name" value="HATPase"/>
    <property type="match status" value="1"/>
</dbReference>
<dbReference type="SMART" id="SM00387">
    <property type="entry name" value="HATPase_c"/>
    <property type="match status" value="1"/>
</dbReference>
<evidence type="ECO:0000256" key="1">
    <source>
        <dbReference type="ARBA" id="ARBA00000085"/>
    </source>
</evidence>
<dbReference type="CDD" id="cd17580">
    <property type="entry name" value="REC_2_DhkD-like"/>
    <property type="match status" value="1"/>
</dbReference>
<feature type="domain" description="Histidine kinase" evidence="5">
    <location>
        <begin position="290"/>
        <end position="507"/>
    </location>
</feature>
<dbReference type="InterPro" id="IPR036097">
    <property type="entry name" value="HisK_dim/P_sf"/>
</dbReference>
<dbReference type="PRINTS" id="PR00344">
    <property type="entry name" value="BCTRLSENSOR"/>
</dbReference>
<dbReference type="InterPro" id="IPR003594">
    <property type="entry name" value="HATPase_dom"/>
</dbReference>
<evidence type="ECO:0000259" key="7">
    <source>
        <dbReference type="PROSITE" id="PS50112"/>
    </source>
</evidence>
<dbReference type="CDD" id="cd00130">
    <property type="entry name" value="PAS"/>
    <property type="match status" value="1"/>
</dbReference>
<dbReference type="Gene3D" id="1.10.287.130">
    <property type="match status" value="1"/>
</dbReference>
<dbReference type="InterPro" id="IPR001789">
    <property type="entry name" value="Sig_transdc_resp-reg_receiver"/>
</dbReference>
<proteinExistence type="predicted"/>
<evidence type="ECO:0000256" key="4">
    <source>
        <dbReference type="PROSITE-ProRule" id="PRU00169"/>
    </source>
</evidence>
<dbReference type="SMART" id="SM00091">
    <property type="entry name" value="PAS"/>
    <property type="match status" value="1"/>
</dbReference>
<dbReference type="Pfam" id="PF02518">
    <property type="entry name" value="HATPase_c"/>
    <property type="match status" value="1"/>
</dbReference>
<dbReference type="EC" id="2.7.13.3" evidence="2"/>